<dbReference type="InterPro" id="IPR013785">
    <property type="entry name" value="Aldolase_TIM"/>
</dbReference>
<protein>
    <submittedName>
        <fullName evidence="2">Enoyl-[acyl-carrier-protein] reductase [FMN], inferred for PFA pathway</fullName>
        <ecNumber evidence="2">1.3.1.9</ecNumber>
    </submittedName>
</protein>
<accession>A0A3B1ASI7</accession>
<dbReference type="CDD" id="cd04742">
    <property type="entry name" value="NPD_FabD"/>
    <property type="match status" value="1"/>
</dbReference>
<dbReference type="SUPFAM" id="SSF51412">
    <property type="entry name" value="Inosine monophosphate dehydrogenase (IMPDH)"/>
    <property type="match status" value="1"/>
</dbReference>
<dbReference type="Gene3D" id="3.20.20.70">
    <property type="entry name" value="Aldolase class I"/>
    <property type="match status" value="1"/>
</dbReference>
<dbReference type="EMBL" id="UOFX01000044">
    <property type="protein sequence ID" value="VAX08946.1"/>
    <property type="molecule type" value="Genomic_DNA"/>
</dbReference>
<dbReference type="PANTHER" id="PTHR32332">
    <property type="entry name" value="2-NITROPROPANE DIOXYGENASE"/>
    <property type="match status" value="1"/>
</dbReference>
<evidence type="ECO:0000259" key="1">
    <source>
        <dbReference type="Pfam" id="PF21607"/>
    </source>
</evidence>
<reference evidence="2" key="1">
    <citation type="submission" date="2018-06" db="EMBL/GenBank/DDBJ databases">
        <authorList>
            <person name="Zhirakovskaya E."/>
        </authorList>
    </citation>
    <scope>NUCLEOTIDE SEQUENCE</scope>
</reference>
<feature type="domain" description="[Acyl-carrier-protein] S-malonyltransferase-like inserted helical" evidence="1">
    <location>
        <begin position="361"/>
        <end position="440"/>
    </location>
</feature>
<dbReference type="GO" id="GO:0004318">
    <property type="term" value="F:enoyl-[acyl-carrier-protein] reductase (NADH) activity"/>
    <property type="evidence" value="ECO:0007669"/>
    <property type="project" value="UniProtKB-EC"/>
</dbReference>
<dbReference type="InterPro" id="IPR049489">
    <property type="entry name" value="FabD-like_helical_ins"/>
</dbReference>
<organism evidence="2">
    <name type="scientific">hydrothermal vent metagenome</name>
    <dbReference type="NCBI Taxonomy" id="652676"/>
    <lineage>
        <taxon>unclassified sequences</taxon>
        <taxon>metagenomes</taxon>
        <taxon>ecological metagenomes</taxon>
    </lineage>
</organism>
<dbReference type="NCBIfam" id="TIGR02814">
    <property type="entry name" value="pfaD_fam"/>
    <property type="match status" value="1"/>
</dbReference>
<keyword evidence="2" id="KW-0560">Oxidoreductase</keyword>
<gene>
    <name evidence="2" type="ORF">MNBD_GAMMA26-2200</name>
</gene>
<evidence type="ECO:0000313" key="2">
    <source>
        <dbReference type="EMBL" id="VAX08946.1"/>
    </source>
</evidence>
<name>A0A3B1ASI7_9ZZZZ</name>
<dbReference type="Pfam" id="PF21607">
    <property type="entry name" value="FabD_helical_ins"/>
    <property type="match status" value="1"/>
</dbReference>
<sequence>MSIQGLENLQELNKPCYVIQDNGQITINNEGCETVEKITAYVPPMIAEQLGDPAFKAFYGVKYAYMTGAMANGIASEEMVISLGQANILASFGAGGLGLGRVEQAIQKIQQALPNGPYVFNFIHNPSEPAIEQGTIDLYLKYGVNVIEAAAFFNMTASLVYYRAKGLQQDSQGQIQINNKIIGKVSRREVATVFMQPAPEKMLNQLVADGLLTQQQAQLALQIPMADDITVEADSGGHTDNRPLTVILPSIIALRDEIQQQRQYPVEIRVGAGGGVGTPDAALACYMMGAAYIVTGSVNQSCVEAGASEHTRKLLSQAGMADVVMAPASDMFERGIKLQVLKKGTLFPMRAQKLYELYTTYNSLSEIPPIELEKLEKQILQNSVETVWQETVAFFQQRDPSIIEKAKDNPKRQMALVFRWYLGQSSRWSNAGVKGREFDYQIWSGPAMGAFNDWVAPTYLHDYKNRKVVDVAEHLMFGAAYQHRIQVLKSQGLYLPAQYQRYIPVAPR</sequence>
<dbReference type="EC" id="1.3.1.9" evidence="2"/>
<dbReference type="InterPro" id="IPR014179">
    <property type="entry name" value="PfaD-like_TIM-barrel"/>
</dbReference>
<proteinExistence type="predicted"/>
<dbReference type="PANTHER" id="PTHR32332:SF20">
    <property type="entry name" value="2-NITROPROPANE DIOXYGENASE-LIKE PROTEIN"/>
    <property type="match status" value="1"/>
</dbReference>
<dbReference type="AlphaFoldDB" id="A0A3B1ASI7"/>